<dbReference type="EMBL" id="JAKOGI010000095">
    <property type="protein sequence ID" value="KAJ8444551.1"/>
    <property type="molecule type" value="Genomic_DNA"/>
</dbReference>
<name>A0A9Q1KHN2_9CARY</name>
<gene>
    <name evidence="2" type="ORF">Cgig2_000830</name>
</gene>
<dbReference type="GO" id="GO:0007143">
    <property type="term" value="P:female meiotic nuclear division"/>
    <property type="evidence" value="ECO:0007669"/>
    <property type="project" value="InterPro"/>
</dbReference>
<dbReference type="InterPro" id="IPR039933">
    <property type="entry name" value="XRI1"/>
</dbReference>
<protein>
    <recommendedName>
        <fullName evidence="4">Protein XRI1</fullName>
    </recommendedName>
</protein>
<organism evidence="2 3">
    <name type="scientific">Carnegiea gigantea</name>
    <dbReference type="NCBI Taxonomy" id="171969"/>
    <lineage>
        <taxon>Eukaryota</taxon>
        <taxon>Viridiplantae</taxon>
        <taxon>Streptophyta</taxon>
        <taxon>Embryophyta</taxon>
        <taxon>Tracheophyta</taxon>
        <taxon>Spermatophyta</taxon>
        <taxon>Magnoliopsida</taxon>
        <taxon>eudicotyledons</taxon>
        <taxon>Gunneridae</taxon>
        <taxon>Pentapetalae</taxon>
        <taxon>Caryophyllales</taxon>
        <taxon>Cactineae</taxon>
        <taxon>Cactaceae</taxon>
        <taxon>Cactoideae</taxon>
        <taxon>Echinocereeae</taxon>
        <taxon>Carnegiea</taxon>
    </lineage>
</organism>
<dbReference type="GO" id="GO:0007140">
    <property type="term" value="P:male meiotic nuclear division"/>
    <property type="evidence" value="ECO:0007669"/>
    <property type="project" value="InterPro"/>
</dbReference>
<evidence type="ECO:0000256" key="1">
    <source>
        <dbReference type="SAM" id="MobiDB-lite"/>
    </source>
</evidence>
<accession>A0A9Q1KHN2</accession>
<comment type="caution">
    <text evidence="2">The sequence shown here is derived from an EMBL/GenBank/DDBJ whole genome shotgun (WGS) entry which is preliminary data.</text>
</comment>
<dbReference type="PANTHER" id="PTHR33385">
    <property type="entry name" value="PROTEIN XRI1"/>
    <property type="match status" value="1"/>
</dbReference>
<evidence type="ECO:0008006" key="4">
    <source>
        <dbReference type="Google" id="ProtNLM"/>
    </source>
</evidence>
<dbReference type="Proteomes" id="UP001153076">
    <property type="component" value="Unassembled WGS sequence"/>
</dbReference>
<dbReference type="AlphaFoldDB" id="A0A9Q1KHN2"/>
<evidence type="ECO:0000313" key="3">
    <source>
        <dbReference type="Proteomes" id="UP001153076"/>
    </source>
</evidence>
<reference evidence="2" key="1">
    <citation type="submission" date="2022-04" db="EMBL/GenBank/DDBJ databases">
        <title>Carnegiea gigantea Genome sequencing and assembly v2.</title>
        <authorList>
            <person name="Copetti D."/>
            <person name="Sanderson M.J."/>
            <person name="Burquez A."/>
            <person name="Wojciechowski M.F."/>
        </authorList>
    </citation>
    <scope>NUCLEOTIDE SEQUENCE</scope>
    <source>
        <strain evidence="2">SGP5-SGP5p</strain>
        <tissue evidence="2">Aerial part</tissue>
    </source>
</reference>
<feature type="region of interest" description="Disordered" evidence="1">
    <location>
        <begin position="156"/>
        <end position="183"/>
    </location>
</feature>
<keyword evidence="3" id="KW-1185">Reference proteome</keyword>
<evidence type="ECO:0000313" key="2">
    <source>
        <dbReference type="EMBL" id="KAJ8444551.1"/>
    </source>
</evidence>
<dbReference type="OrthoDB" id="691244at2759"/>
<sequence length="270" mass="29869">MENSAPSSMLPGEDNYSNFLSTGYLEDALIEFSIRFKRRRLLLCSSGQDNDDHQDHHYASLDDDLSCWANWSENYGMQSEGDFCHASLLTHDMHCGPELQMEKSAKEITKEAIDYFFPGVKTLLLEQAAISGTPKIMEIKNSYSTGLAHYNYSSDTYSTDSSSISDEREKMSKRKAVMTASTTPKGTTKKMVYPFGLVKPGGEEGDITLKDINKRILMPPTRPLKHPVGDFACRPGVSPHGPGLSGKAVVALTRIHTHGRGTITIIRTKG</sequence>
<proteinExistence type="predicted"/>
<dbReference type="PANTHER" id="PTHR33385:SF18">
    <property type="entry name" value="XRI1-LIKE PROTEIN"/>
    <property type="match status" value="1"/>
</dbReference>